<evidence type="ECO:0000259" key="6">
    <source>
        <dbReference type="Pfam" id="PF08620"/>
    </source>
</evidence>
<dbReference type="InterPro" id="IPR013930">
    <property type="entry name" value="RPAP1_N"/>
</dbReference>
<comment type="subcellular location">
    <subcellularLocation>
        <location evidence="1">Nucleus</location>
    </subcellularLocation>
</comment>
<dbReference type="InterPro" id="IPR057989">
    <property type="entry name" value="TPR_RPAP1/MINIYO-like"/>
</dbReference>
<keyword evidence="4" id="KW-0539">Nucleus</keyword>
<protein>
    <submittedName>
        <fullName evidence="10">RNA polymerase II-associated protein 1</fullName>
    </submittedName>
</protein>
<evidence type="ECO:0000313" key="10">
    <source>
        <dbReference type="RefSeq" id="XP_026501321.2"/>
    </source>
</evidence>
<evidence type="ECO:0000256" key="4">
    <source>
        <dbReference type="ARBA" id="ARBA00023242"/>
    </source>
</evidence>
<dbReference type="Pfam" id="PF08621">
    <property type="entry name" value="RPAP1_N"/>
    <property type="match status" value="1"/>
</dbReference>
<dbReference type="RefSeq" id="XP_026501321.2">
    <property type="nucleotide sequence ID" value="XM_026645536.2"/>
</dbReference>
<evidence type="ECO:0000259" key="7">
    <source>
        <dbReference type="Pfam" id="PF08621"/>
    </source>
</evidence>
<evidence type="ECO:0000256" key="2">
    <source>
        <dbReference type="ARBA" id="ARBA00009953"/>
    </source>
</evidence>
<evidence type="ECO:0000313" key="9">
    <source>
        <dbReference type="Proteomes" id="UP001652626"/>
    </source>
</evidence>
<proteinExistence type="inferred from homology"/>
<feature type="domain" description="RPAP1/MINIYO-like TPR repeats" evidence="8">
    <location>
        <begin position="970"/>
        <end position="1193"/>
    </location>
</feature>
<gene>
    <name evidence="10" type="primary">LOC113404606</name>
</gene>
<dbReference type="Proteomes" id="UP001652626">
    <property type="component" value="Chromosome 21"/>
</dbReference>
<feature type="domain" description="RPAP1 C-terminal" evidence="6">
    <location>
        <begin position="319"/>
        <end position="383"/>
    </location>
</feature>
<dbReference type="Pfam" id="PF08620">
    <property type="entry name" value="RPAP1_C"/>
    <property type="match status" value="1"/>
</dbReference>
<dbReference type="AlphaFoldDB" id="A0A8B8IYM9"/>
<dbReference type="PANTHER" id="PTHR21483:SF18">
    <property type="entry name" value="RNA POLYMERASE II-ASSOCIATED PROTEIN 1"/>
    <property type="match status" value="1"/>
</dbReference>
<evidence type="ECO:0000256" key="3">
    <source>
        <dbReference type="ARBA" id="ARBA00023163"/>
    </source>
</evidence>
<accession>A0A8B8IYM9</accession>
<evidence type="ECO:0000256" key="1">
    <source>
        <dbReference type="ARBA" id="ARBA00004123"/>
    </source>
</evidence>
<comment type="similarity">
    <text evidence="2">Belongs to the RPAP1 family.</text>
</comment>
<dbReference type="OMA" id="KYFLQCV"/>
<evidence type="ECO:0000259" key="8">
    <source>
        <dbReference type="Pfam" id="PF25766"/>
    </source>
</evidence>
<feature type="domain" description="RPAP1 N-terminal" evidence="7">
    <location>
        <begin position="206"/>
        <end position="246"/>
    </location>
</feature>
<organism evidence="9 10">
    <name type="scientific">Vanessa tameamea</name>
    <name type="common">Kamehameha butterfly</name>
    <dbReference type="NCBI Taxonomy" id="334116"/>
    <lineage>
        <taxon>Eukaryota</taxon>
        <taxon>Metazoa</taxon>
        <taxon>Ecdysozoa</taxon>
        <taxon>Arthropoda</taxon>
        <taxon>Hexapoda</taxon>
        <taxon>Insecta</taxon>
        <taxon>Pterygota</taxon>
        <taxon>Neoptera</taxon>
        <taxon>Endopterygota</taxon>
        <taxon>Lepidoptera</taxon>
        <taxon>Glossata</taxon>
        <taxon>Ditrysia</taxon>
        <taxon>Papilionoidea</taxon>
        <taxon>Nymphalidae</taxon>
        <taxon>Nymphalinae</taxon>
        <taxon>Vanessa</taxon>
    </lineage>
</organism>
<dbReference type="InterPro" id="IPR039913">
    <property type="entry name" value="RPAP1/Rba50"/>
</dbReference>
<feature type="compositionally biased region" description="Polar residues" evidence="5">
    <location>
        <begin position="41"/>
        <end position="65"/>
    </location>
</feature>
<feature type="region of interest" description="Disordered" evidence="5">
    <location>
        <begin position="33"/>
        <end position="83"/>
    </location>
</feature>
<dbReference type="Pfam" id="PF25766">
    <property type="entry name" value="TPR_RPAP1"/>
    <property type="match status" value="1"/>
</dbReference>
<name>A0A8B8IYM9_VANTA</name>
<dbReference type="GeneID" id="113404606"/>
<dbReference type="GO" id="GO:0006366">
    <property type="term" value="P:transcription by RNA polymerase II"/>
    <property type="evidence" value="ECO:0007669"/>
    <property type="project" value="InterPro"/>
</dbReference>
<evidence type="ECO:0000256" key="5">
    <source>
        <dbReference type="SAM" id="MobiDB-lite"/>
    </source>
</evidence>
<keyword evidence="3" id="KW-0804">Transcription</keyword>
<dbReference type="OrthoDB" id="348201at2759"/>
<dbReference type="InterPro" id="IPR013929">
    <property type="entry name" value="RPAP1_C"/>
</dbReference>
<sequence length="1194" mass="137301">MIRRPKPGEDEEDILRMQEEFLKDKKALPSAQVVNIRKTEQQTVKRPIQSTSTRKPSKYAQSKGLTNAPALVSKRPRTDTSSGSIVGEILEKNVLESQTQPEQDDDQVYYPKIIPSVLGSIVEKNCDDLFNLDFKPMPPTGFPLVTKRDPNLKCSEFLTAIQNKNKDMLESMDIDPLCSKFNTENSKPINVPLKSYIISSNDAPVIHNENVKVLKEMSEDEILKEQQKLLSSLDSKLVDFIKSKRRPTKEHESVKTEVEHEEKMDIESSFERDSLWENDVLSHPQVNKWVNFEKLEKDKLEWMKGIHENKKADPDHPYEARFDFTGYLLPYSMEYTDKTKTLFHHGEEPHRPGYTLMELFELSRSTIIQQRATALNTIAGILEYHSIGIYKDIIGIPLSKMFFIIRIAIDENKLILLEPALKAMRNLLFNRIDEACLDALIGFEEGNYQPCLENDKSEIEEMESTESELKDFHLAEIDLIAAVLRSDIIQRLYYILENVRPSFNCVQYSIQILIRLARDSIETATKIIESDHLMKSIVTNFIPNTSINFTFDPNIIYNGKPILAALKLMRILSLQSKEIGEILISKYDLLKPISEYINSGVDGTYGLRLQIEAYNIASNLLYYGLGVENTQSLYPLIVNTLYKHVQGTDVFFSSSVLSATHAAVVLQYVNMFLKCNMLNDDNYKHQIYLLLKDGVQKWLMQAAHFDNYTCGHLRLLCSALDCCKTIKINEKITLKFLNDTLKILSESKGFQIIIDNLNSSSNLLSNITEKDFNKSKNLVSLGGSIIDSTQKVLPVLSIASPIPLLVSLFQLLNVVNDGDIGKLYVNKALNYLDKFSKKIPNLKSNWFTRMEIELMFNIIKLAIQSNVTESCKDLIYSVASKLCYILRVDKKIELEYLFHHIIFNKQWFTAERLLNLVSFSEVDSLSRALTTVEDIRICYSKVVNTMQLNTGGNIVLKQWQEPVLPRDWIYLPILSLYSKSQEIRTTPEVVGDHANKLKEQQAIEKELILRCCLEWILFNEICFPDLLDDIDVTDRFCRIMCVYLSDNSLFLEETISVLLKKCVQIIFKKSNDFNFDKQLIGLNNFQDLYTQFLEQFQSVSYGDSIFAACVLVPLAQRHNVKWRKLLWSEYAGCLRALDCPASYLCYELNDYLYPEETDESLIKSYFRALSSNLLRPGTIAYKIAQHHVDNFKKK</sequence>
<reference evidence="10" key="1">
    <citation type="submission" date="2025-08" db="UniProtKB">
        <authorList>
            <consortium name="RefSeq"/>
        </authorList>
    </citation>
    <scope>IDENTIFICATION</scope>
    <source>
        <tissue evidence="10">Whole body</tissue>
    </source>
</reference>
<dbReference type="PANTHER" id="PTHR21483">
    <property type="entry name" value="RNA POLYMERASE II-ASSOCIATED PROTEIN 1"/>
    <property type="match status" value="1"/>
</dbReference>
<keyword evidence="9" id="KW-1185">Reference proteome</keyword>